<keyword evidence="1 4" id="KW-0489">Methyltransferase</keyword>
<dbReference type="PANTHER" id="PTHR43397:SF1">
    <property type="entry name" value="ERGOTHIONEINE BIOSYNTHESIS PROTEIN 1"/>
    <property type="match status" value="1"/>
</dbReference>
<dbReference type="SUPFAM" id="SSF53335">
    <property type="entry name" value="S-adenosyl-L-methionine-dependent methyltransferases"/>
    <property type="match status" value="1"/>
</dbReference>
<dbReference type="Proteomes" id="UP000291822">
    <property type="component" value="Unassembled WGS sequence"/>
</dbReference>
<dbReference type="RefSeq" id="WP_131406766.1">
    <property type="nucleotide sequence ID" value="NZ_SJTG01000002.1"/>
</dbReference>
<dbReference type="InterPro" id="IPR019257">
    <property type="entry name" value="MeTrfase_dom"/>
</dbReference>
<evidence type="ECO:0000313" key="5">
    <source>
        <dbReference type="Proteomes" id="UP000291822"/>
    </source>
</evidence>
<dbReference type="EC" id="2.1.1.44" evidence="4"/>
<dbReference type="Gene3D" id="3.40.50.150">
    <property type="entry name" value="Vaccinia Virus protein VP39"/>
    <property type="match status" value="1"/>
</dbReference>
<dbReference type="PANTHER" id="PTHR43397">
    <property type="entry name" value="ERGOTHIONEINE BIOSYNTHESIS PROTEIN 1"/>
    <property type="match status" value="1"/>
</dbReference>
<dbReference type="InterPro" id="IPR029063">
    <property type="entry name" value="SAM-dependent_MTases_sf"/>
</dbReference>
<keyword evidence="5" id="KW-1185">Reference proteome</keyword>
<dbReference type="PIRSF" id="PIRSF018005">
    <property type="entry name" value="UCP018005"/>
    <property type="match status" value="1"/>
</dbReference>
<dbReference type="GO" id="GO:0052706">
    <property type="term" value="F:L-histidine N(alpha)-methyltransferase activity"/>
    <property type="evidence" value="ECO:0007669"/>
    <property type="project" value="UniProtKB-EC"/>
</dbReference>
<evidence type="ECO:0000256" key="1">
    <source>
        <dbReference type="ARBA" id="ARBA00022603"/>
    </source>
</evidence>
<dbReference type="InterPro" id="IPR051128">
    <property type="entry name" value="EgtD_Methyltrsf_superfamily"/>
</dbReference>
<organism evidence="4 5">
    <name type="scientific">Dyella soli</name>
    <dbReference type="NCBI Taxonomy" id="522319"/>
    <lineage>
        <taxon>Bacteria</taxon>
        <taxon>Pseudomonadati</taxon>
        <taxon>Pseudomonadota</taxon>
        <taxon>Gammaproteobacteria</taxon>
        <taxon>Lysobacterales</taxon>
        <taxon>Rhodanobacteraceae</taxon>
        <taxon>Dyella</taxon>
    </lineage>
</organism>
<reference evidence="4 5" key="1">
    <citation type="submission" date="2019-02" db="EMBL/GenBank/DDBJ databases">
        <title>Dyella amyloliquefaciens sp. nov., isolated from forest soil.</title>
        <authorList>
            <person name="Gao Z.-H."/>
            <person name="Qiu L.-H."/>
        </authorList>
    </citation>
    <scope>NUCLEOTIDE SEQUENCE [LARGE SCALE GENOMIC DNA]</scope>
    <source>
        <strain evidence="4 5">KACC 12747</strain>
    </source>
</reference>
<dbReference type="AlphaFoldDB" id="A0A4R0YLH4"/>
<evidence type="ECO:0000313" key="4">
    <source>
        <dbReference type="EMBL" id="TCI09586.1"/>
    </source>
</evidence>
<keyword evidence="2 4" id="KW-0808">Transferase</keyword>
<dbReference type="Pfam" id="PF10017">
    <property type="entry name" value="Methyltransf_33"/>
    <property type="match status" value="1"/>
</dbReference>
<feature type="domain" description="Histidine-specific methyltransferase SAM-dependent" evidence="3">
    <location>
        <begin position="22"/>
        <end position="320"/>
    </location>
</feature>
<name>A0A4R0YLH4_9GAMM</name>
<dbReference type="InterPro" id="IPR017804">
    <property type="entry name" value="MeTrfase_EgtD-like"/>
</dbReference>
<protein>
    <submittedName>
        <fullName evidence="4">L-histidine N(Alpha)-methyltransferase</fullName>
        <ecNumber evidence="4">2.1.1.44</ecNumber>
    </submittedName>
</protein>
<evidence type="ECO:0000256" key="2">
    <source>
        <dbReference type="ARBA" id="ARBA00022679"/>
    </source>
</evidence>
<dbReference type="GO" id="GO:0032259">
    <property type="term" value="P:methylation"/>
    <property type="evidence" value="ECO:0007669"/>
    <property type="project" value="UniProtKB-KW"/>
</dbReference>
<dbReference type="NCBIfam" id="TIGR03438">
    <property type="entry name" value="egtD_ergothio"/>
    <property type="match status" value="1"/>
</dbReference>
<proteinExistence type="predicted"/>
<comment type="caution">
    <text evidence="4">The sequence shown here is derived from an EMBL/GenBank/DDBJ whole genome shotgun (WGS) entry which is preliminary data.</text>
</comment>
<sequence>MSVQAFELRDDDRRPPISDLMEIVQRGLRARPKRLPSWLFYDERGSALFEAICKQPEYYLTRCEIDLMTAHAGEMADALGDDVRLVEYGSGNAVKTPLLLRQLRNPVAYVPVEISPEPLRQCVEDLANRFPNLPVQPLHADFTRPLRLPIPPRAPRRTVLYFPGSTIGNFEARDAVELLRKMRGEMGEGGGILIGADLKKDAATIEAAYNDKAGVTAEFTLNMLVRLNRELGSNFELQAFHHRAHYNAMAGRIETFIVSKRDQKVRVGRQQVSFAADEAMQVEYSCKYSPADFAALAARAGLEIAQTWFDPRGMFSEHYLVRAGARQATAATMPAGAQGPVVRG</sequence>
<evidence type="ECO:0000259" key="3">
    <source>
        <dbReference type="Pfam" id="PF10017"/>
    </source>
</evidence>
<dbReference type="InterPro" id="IPR035094">
    <property type="entry name" value="EgtD"/>
</dbReference>
<gene>
    <name evidence="4" type="primary">egtD</name>
    <name evidence="4" type="ORF">EZM97_11505</name>
</gene>
<accession>A0A4R0YLH4</accession>
<dbReference type="EMBL" id="SJTG01000002">
    <property type="protein sequence ID" value="TCI09586.1"/>
    <property type="molecule type" value="Genomic_DNA"/>
</dbReference>